<protein>
    <recommendedName>
        <fullName evidence="3">SAM-dependent MTase RsmB/NOP-type domain-containing protein</fullName>
    </recommendedName>
</protein>
<dbReference type="EMBL" id="JBBPFD010000004">
    <property type="protein sequence ID" value="KAK7929247.1"/>
    <property type="molecule type" value="Genomic_DNA"/>
</dbReference>
<keyword evidence="1" id="KW-0694">RNA-binding</keyword>
<feature type="region of interest" description="Disordered" evidence="2">
    <location>
        <begin position="579"/>
        <end position="612"/>
    </location>
</feature>
<proteinExistence type="inferred from homology"/>
<name>A0AAW0PKB9_9GOBI</name>
<gene>
    <name evidence="4" type="ORF">WMY93_005642</name>
</gene>
<feature type="region of interest" description="Disordered" evidence="2">
    <location>
        <begin position="629"/>
        <end position="649"/>
    </location>
</feature>
<dbReference type="Gene3D" id="3.40.50.150">
    <property type="entry name" value="Vaccinia Virus protein VP39"/>
    <property type="match status" value="1"/>
</dbReference>
<feature type="binding site" evidence="1">
    <location>
        <position position="242"/>
    </location>
    <ligand>
        <name>S-adenosyl-L-methionine</name>
        <dbReference type="ChEBI" id="CHEBI:59789"/>
    </ligand>
</feature>
<dbReference type="InterPro" id="IPR001678">
    <property type="entry name" value="MeTrfase_RsmB-F_NOP2_dom"/>
</dbReference>
<dbReference type="PANTHER" id="PTHR14663:SF2">
    <property type="entry name" value="METHYLTRANSFERASE NSUN7-RELATED"/>
    <property type="match status" value="1"/>
</dbReference>
<feature type="compositionally biased region" description="Acidic residues" evidence="2">
    <location>
        <begin position="479"/>
        <end position="494"/>
    </location>
</feature>
<evidence type="ECO:0000313" key="5">
    <source>
        <dbReference type="Proteomes" id="UP001460270"/>
    </source>
</evidence>
<feature type="region of interest" description="Disordered" evidence="2">
    <location>
        <begin position="447"/>
        <end position="551"/>
    </location>
</feature>
<comment type="caution">
    <text evidence="4">The sequence shown here is derived from an EMBL/GenBank/DDBJ whole genome shotgun (WGS) entry which is preliminary data.</text>
</comment>
<comment type="caution">
    <text evidence="1">Lacks conserved residue(s) required for the propagation of feature annotation.</text>
</comment>
<keyword evidence="1" id="KW-0808">Transferase</keyword>
<keyword evidence="5" id="KW-1185">Reference proteome</keyword>
<evidence type="ECO:0000259" key="3">
    <source>
        <dbReference type="PROSITE" id="PS51686"/>
    </source>
</evidence>
<dbReference type="Gene3D" id="3.30.70.1170">
    <property type="entry name" value="Sun protein, domain 3"/>
    <property type="match status" value="1"/>
</dbReference>
<dbReference type="Proteomes" id="UP001460270">
    <property type="component" value="Unassembled WGS sequence"/>
</dbReference>
<evidence type="ECO:0000313" key="4">
    <source>
        <dbReference type="EMBL" id="KAK7929247.1"/>
    </source>
</evidence>
<feature type="compositionally biased region" description="Low complexity" evidence="2">
    <location>
        <begin position="579"/>
        <end position="590"/>
    </location>
</feature>
<dbReference type="GO" id="GO:0008168">
    <property type="term" value="F:methyltransferase activity"/>
    <property type="evidence" value="ECO:0007669"/>
    <property type="project" value="UniProtKB-KW"/>
</dbReference>
<dbReference type="SUPFAM" id="SSF53335">
    <property type="entry name" value="S-adenosyl-L-methionine-dependent methyltransferases"/>
    <property type="match status" value="1"/>
</dbReference>
<evidence type="ECO:0000256" key="2">
    <source>
        <dbReference type="SAM" id="MobiDB-lite"/>
    </source>
</evidence>
<organism evidence="4 5">
    <name type="scientific">Mugilogobius chulae</name>
    <name type="common">yellowstripe goby</name>
    <dbReference type="NCBI Taxonomy" id="88201"/>
    <lineage>
        <taxon>Eukaryota</taxon>
        <taxon>Metazoa</taxon>
        <taxon>Chordata</taxon>
        <taxon>Craniata</taxon>
        <taxon>Vertebrata</taxon>
        <taxon>Euteleostomi</taxon>
        <taxon>Actinopterygii</taxon>
        <taxon>Neopterygii</taxon>
        <taxon>Teleostei</taxon>
        <taxon>Neoteleostei</taxon>
        <taxon>Acanthomorphata</taxon>
        <taxon>Gobiaria</taxon>
        <taxon>Gobiiformes</taxon>
        <taxon>Gobioidei</taxon>
        <taxon>Gobiidae</taxon>
        <taxon>Gobionellinae</taxon>
        <taxon>Mugilogobius</taxon>
    </lineage>
</organism>
<evidence type="ECO:0000256" key="1">
    <source>
        <dbReference type="PROSITE-ProRule" id="PRU01023"/>
    </source>
</evidence>
<dbReference type="PROSITE" id="PS51686">
    <property type="entry name" value="SAM_MT_RSMB_NOP"/>
    <property type="match status" value="1"/>
</dbReference>
<dbReference type="AlphaFoldDB" id="A0AAW0PKB9"/>
<feature type="compositionally biased region" description="Basic residues" evidence="2">
    <location>
        <begin position="524"/>
        <end position="545"/>
    </location>
</feature>
<feature type="compositionally biased region" description="Basic residues" evidence="2">
    <location>
        <begin position="501"/>
        <end position="516"/>
    </location>
</feature>
<reference evidence="5" key="1">
    <citation type="submission" date="2024-04" db="EMBL/GenBank/DDBJ databases">
        <title>Salinicola lusitanus LLJ914,a marine bacterium isolated from the Okinawa Trough.</title>
        <authorList>
            <person name="Li J."/>
        </authorList>
    </citation>
    <scope>NUCLEOTIDE SEQUENCE [LARGE SCALE GENOMIC DNA]</scope>
</reference>
<dbReference type="PANTHER" id="PTHR14663">
    <property type="entry name" value="METHYLTRANSFERASE NSUN7-RELATED"/>
    <property type="match status" value="1"/>
</dbReference>
<accession>A0AAW0PKB9</accession>
<dbReference type="GO" id="GO:0032259">
    <property type="term" value="P:methylation"/>
    <property type="evidence" value="ECO:0007669"/>
    <property type="project" value="UniProtKB-KW"/>
</dbReference>
<sequence length="678" mass="74571">MQAYQLAFNTLKYQDLLEYMITDSCFHTSQNISGDLLPLAMVMLCDFQERKFILHSSSTKDEQEPNQDVKGLFNSLERCKIKLAASLARFRVKQSLRSVSSFLLDQVRTKQHQAKSLPLFVWVNTLMYSIEEVCESLQSAGLCEVKSMTELKELSFCKDHLCSDTLVFSKQLHVWLQTSSLTSARIINIQERSLCVAVNVLRPLLFDAGDVLMAGSFSAVTVTHVAVAAAARSGRVLVCSADHAPALTEEIKELLTQMNLKNVRILPESFFELNEWESTVQHLKVILVLPQCSSSALNDPVPIMHSEHGDWELLTDLSHGLVSKFKINTLIGQQALLLGHSLTFPKVQTVVYCTRSEYPEENAQLVKRVLEKTRSHPKLLPFRVNGPIFPDNSQSEDTAESKYFSLQPSQYTNGCFIARLSRQADPTKVETVQDVLARAAAKGLLGGILPEQSKPSKKGKGKKSQQADGHNEPGAEGSGDAEDEEDLADEEDEEKNNKSNKVGKKKKGGKGHKGKSNSKSLSKGSKKKVKKKKVNQGKRKPRRIPRLTLSLMSSAKASARLSLITPLVKKLKDNKALITTSSETSSGSSTPARTQPLSAGPAPRTETSQKQLGKITVDDKQVQSKVFPTVQGQIERGKSEGQANKAVKPLDSVAPLESLLSSSSISIKSETSISAQES</sequence>
<dbReference type="InterPro" id="IPR029063">
    <property type="entry name" value="SAM-dependent_MTases_sf"/>
</dbReference>
<feature type="domain" description="SAM-dependent MTase RsmB/NOP-type" evidence="3">
    <location>
        <begin position="109"/>
        <end position="423"/>
    </location>
</feature>
<comment type="similarity">
    <text evidence="1">Belongs to the class I-like SAM-binding methyltransferase superfamily. RsmB/NOP family.</text>
</comment>
<keyword evidence="1" id="KW-0489">Methyltransferase</keyword>
<dbReference type="InterPro" id="IPR042620">
    <property type="entry name" value="NSUN7"/>
</dbReference>
<dbReference type="GO" id="GO:0003723">
    <property type="term" value="F:RNA binding"/>
    <property type="evidence" value="ECO:0007669"/>
    <property type="project" value="UniProtKB-UniRule"/>
</dbReference>
<keyword evidence="1" id="KW-0949">S-adenosyl-L-methionine</keyword>